<feature type="region of interest" description="Disordered" evidence="7">
    <location>
        <begin position="1"/>
        <end position="21"/>
    </location>
</feature>
<dbReference type="GO" id="GO:0003677">
    <property type="term" value="F:DNA binding"/>
    <property type="evidence" value="ECO:0007669"/>
    <property type="project" value="UniProtKB-UniRule"/>
</dbReference>
<evidence type="ECO:0000256" key="3">
    <source>
        <dbReference type="ARBA" id="ARBA00023015"/>
    </source>
</evidence>
<dbReference type="Pfam" id="PF20772">
    <property type="entry name" value="TACO1_YebC_N"/>
    <property type="match status" value="1"/>
</dbReference>
<feature type="domain" description="TACO1/YebC-like second and third" evidence="8">
    <location>
        <begin position="82"/>
        <end position="239"/>
    </location>
</feature>
<dbReference type="InterPro" id="IPR017856">
    <property type="entry name" value="Integrase-like_N"/>
</dbReference>
<comment type="subcellular location">
    <subcellularLocation>
        <location evidence="6">Cytoplasm</location>
    </subcellularLocation>
</comment>
<dbReference type="NCBIfam" id="NF001030">
    <property type="entry name" value="PRK00110.1"/>
    <property type="match status" value="1"/>
</dbReference>
<evidence type="ECO:0000256" key="5">
    <source>
        <dbReference type="ARBA" id="ARBA00023163"/>
    </source>
</evidence>
<protein>
    <recommendedName>
        <fullName evidence="6">Probable transcriptional regulatory protein MM817_00280</fullName>
    </recommendedName>
</protein>
<dbReference type="InterPro" id="IPR026564">
    <property type="entry name" value="Transcrip_reg_TACO1-like_dom3"/>
</dbReference>
<evidence type="ECO:0000259" key="9">
    <source>
        <dbReference type="Pfam" id="PF20772"/>
    </source>
</evidence>
<evidence type="ECO:0000259" key="8">
    <source>
        <dbReference type="Pfam" id="PF01709"/>
    </source>
</evidence>
<keyword evidence="4 6" id="KW-0238">DNA-binding</keyword>
<comment type="similarity">
    <text evidence="1 6">Belongs to the TACO1 family.</text>
</comment>
<keyword evidence="3 6" id="KW-0805">Transcription regulation</keyword>
<proteinExistence type="inferred from homology"/>
<dbReference type="InterPro" id="IPR002876">
    <property type="entry name" value="Transcrip_reg_TACO1-like"/>
</dbReference>
<keyword evidence="11" id="KW-1185">Reference proteome</keyword>
<evidence type="ECO:0000256" key="6">
    <source>
        <dbReference type="HAMAP-Rule" id="MF_00693"/>
    </source>
</evidence>
<dbReference type="HAMAP" id="MF_00693">
    <property type="entry name" value="Transcrip_reg_TACO1"/>
    <property type="match status" value="1"/>
</dbReference>
<gene>
    <name evidence="10" type="ORF">MM817_00280</name>
</gene>
<organism evidence="10 11">
    <name type="scientific">Sulfoacidibacillus ferrooxidans</name>
    <dbReference type="NCBI Taxonomy" id="2005001"/>
    <lineage>
        <taxon>Bacteria</taxon>
        <taxon>Bacillati</taxon>
        <taxon>Bacillota</taxon>
        <taxon>Bacilli</taxon>
        <taxon>Bacillales</taxon>
        <taxon>Alicyclobacillaceae</taxon>
        <taxon>Sulfoacidibacillus</taxon>
    </lineage>
</organism>
<dbReference type="GO" id="GO:0006355">
    <property type="term" value="P:regulation of DNA-templated transcription"/>
    <property type="evidence" value="ECO:0007669"/>
    <property type="project" value="UniProtKB-UniRule"/>
</dbReference>
<dbReference type="Proteomes" id="UP001139263">
    <property type="component" value="Unassembled WGS sequence"/>
</dbReference>
<dbReference type="NCBIfam" id="TIGR01033">
    <property type="entry name" value="YebC/PmpR family DNA-binding transcriptional regulator"/>
    <property type="match status" value="1"/>
</dbReference>
<dbReference type="EMBL" id="JALBUF010000001">
    <property type="protein sequence ID" value="MCI0182029.1"/>
    <property type="molecule type" value="Genomic_DNA"/>
</dbReference>
<dbReference type="FunFam" id="1.10.10.200:FF:000002">
    <property type="entry name" value="Probable transcriptional regulatory protein CLM62_37755"/>
    <property type="match status" value="1"/>
</dbReference>
<evidence type="ECO:0000313" key="11">
    <source>
        <dbReference type="Proteomes" id="UP001139263"/>
    </source>
</evidence>
<sequence length="249" mass="27329">MSGHSKWKNIAHRKGKQDSSKGQLFTRLCKEIYTATRRGGANPDTNYHLKMALEKARVASVPNDTITRTIAKATGTLEGVRYEDLLYEGYGASGVAMMVTLTTNNRNRTAAEMRHLFTKYGGSLGESGSVAWMFKHTGVLTVDANQVTISEDDFALAMLEAGMEDYEIEDGQYLIYVAPDHLVNLEATLNAQGIQSESAEITYIPNTWVDVATEVVDSVATLLNLLEEHEDVQSVATNARFPDEIGSEG</sequence>
<accession>A0A9X1V6R0</accession>
<dbReference type="RefSeq" id="WP_241711649.1">
    <property type="nucleotide sequence ID" value="NZ_JALBUF010000001.1"/>
</dbReference>
<comment type="caution">
    <text evidence="10">The sequence shown here is derived from an EMBL/GenBank/DDBJ whole genome shotgun (WGS) entry which is preliminary data.</text>
</comment>
<feature type="compositionally biased region" description="Basic residues" evidence="7">
    <location>
        <begin position="1"/>
        <end position="15"/>
    </location>
</feature>
<dbReference type="NCBIfam" id="NF009044">
    <property type="entry name" value="PRK12378.1"/>
    <property type="match status" value="1"/>
</dbReference>
<name>A0A9X1V6R0_9BACL</name>
<evidence type="ECO:0000256" key="2">
    <source>
        <dbReference type="ARBA" id="ARBA00022490"/>
    </source>
</evidence>
<dbReference type="Pfam" id="PF01709">
    <property type="entry name" value="Transcrip_reg"/>
    <property type="match status" value="1"/>
</dbReference>
<feature type="domain" description="TACO1/YebC-like N-terminal" evidence="9">
    <location>
        <begin position="5"/>
        <end position="75"/>
    </location>
</feature>
<dbReference type="InterPro" id="IPR048300">
    <property type="entry name" value="TACO1_YebC-like_2nd/3rd_dom"/>
</dbReference>
<dbReference type="Gene3D" id="3.30.70.980">
    <property type="match status" value="2"/>
</dbReference>
<keyword evidence="5 6" id="KW-0804">Transcription</keyword>
<dbReference type="PANTHER" id="PTHR12532">
    <property type="entry name" value="TRANSLATIONAL ACTIVATOR OF CYTOCHROME C OXIDASE 1"/>
    <property type="match status" value="1"/>
</dbReference>
<dbReference type="PANTHER" id="PTHR12532:SF6">
    <property type="entry name" value="TRANSCRIPTIONAL REGULATORY PROTEIN YEBC-RELATED"/>
    <property type="match status" value="1"/>
</dbReference>
<reference evidence="10" key="1">
    <citation type="submission" date="2022-03" db="EMBL/GenBank/DDBJ databases">
        <title>Draft Genome Sequence of Firmicute Strain S0AB, a Heterotrophic Iron/Sulfur-Oxidizing Extreme Acidophile.</title>
        <authorList>
            <person name="Vergara E."/>
            <person name="Pakostova E."/>
            <person name="Johnson D.B."/>
            <person name="Holmes D.S."/>
        </authorList>
    </citation>
    <scope>NUCLEOTIDE SEQUENCE</scope>
    <source>
        <strain evidence="10">S0AB</strain>
    </source>
</reference>
<keyword evidence="2 6" id="KW-0963">Cytoplasm</keyword>
<dbReference type="InterPro" id="IPR049083">
    <property type="entry name" value="TACO1_YebC_N"/>
</dbReference>
<evidence type="ECO:0000256" key="7">
    <source>
        <dbReference type="SAM" id="MobiDB-lite"/>
    </source>
</evidence>
<dbReference type="Gene3D" id="1.10.10.200">
    <property type="match status" value="1"/>
</dbReference>
<dbReference type="SUPFAM" id="SSF75625">
    <property type="entry name" value="YebC-like"/>
    <property type="match status" value="1"/>
</dbReference>
<dbReference type="AlphaFoldDB" id="A0A9X1V6R0"/>
<evidence type="ECO:0000313" key="10">
    <source>
        <dbReference type="EMBL" id="MCI0182029.1"/>
    </source>
</evidence>
<evidence type="ECO:0000256" key="1">
    <source>
        <dbReference type="ARBA" id="ARBA00008724"/>
    </source>
</evidence>
<evidence type="ECO:0000256" key="4">
    <source>
        <dbReference type="ARBA" id="ARBA00023125"/>
    </source>
</evidence>
<dbReference type="InterPro" id="IPR029072">
    <property type="entry name" value="YebC-like"/>
</dbReference>
<dbReference type="GO" id="GO:0005829">
    <property type="term" value="C:cytosol"/>
    <property type="evidence" value="ECO:0007669"/>
    <property type="project" value="TreeGrafter"/>
</dbReference>